<dbReference type="AlphaFoldDB" id="A0A075HUT3"/>
<evidence type="ECO:0000313" key="1">
    <source>
        <dbReference type="EMBL" id="AIF18187.1"/>
    </source>
</evidence>
<protein>
    <submittedName>
        <fullName evidence="1">Uncharacterized protein</fullName>
    </submittedName>
</protein>
<reference evidence="1" key="1">
    <citation type="journal article" date="2014" name="Genome Biol. Evol.">
        <title>Pangenome evidence for extensive interdomain horizontal transfer affecting lineage core and shell genes in uncultured planktonic thaumarchaeota and euryarchaeota.</title>
        <authorList>
            <person name="Deschamps P."/>
            <person name="Zivanovic Y."/>
            <person name="Moreira D."/>
            <person name="Rodriguez-Valera F."/>
            <person name="Lopez-Garcia P."/>
        </authorList>
    </citation>
    <scope>NUCLEOTIDE SEQUENCE</scope>
</reference>
<name>A0A075HUT3_9ARCH</name>
<sequence>MNKMVIAVGIAVAAIAISMTYGAIANPGGEPAKEEPSSEVWNFRFSGKEFHNINSHGFDGISLETGNTYQFKFVPMGDSPEQLRISLIWPGGQYHKTVEVYSETLYLKKTLVDTGISKYYTWDYIGDKFFQVSDKECYDAPNSGTTLKRDSCYYELNVERIGNLMGSVSISIEKLDRSI</sequence>
<proteinExistence type="predicted"/>
<organism evidence="1">
    <name type="scientific">uncultured marine thaumarchaeote KM3_82_B03</name>
    <dbReference type="NCBI Taxonomy" id="1456302"/>
    <lineage>
        <taxon>Archaea</taxon>
        <taxon>Nitrososphaerota</taxon>
        <taxon>environmental samples</taxon>
    </lineage>
</organism>
<dbReference type="EMBL" id="KF901103">
    <property type="protein sequence ID" value="AIF18187.1"/>
    <property type="molecule type" value="Genomic_DNA"/>
</dbReference>
<accession>A0A075HUT3</accession>